<dbReference type="SUPFAM" id="SSF51735">
    <property type="entry name" value="NAD(P)-binding Rossmann-fold domains"/>
    <property type="match status" value="1"/>
</dbReference>
<comment type="similarity">
    <text evidence="1">Belongs to the short-chain dehydrogenases/reductases (SDR) family.</text>
</comment>
<gene>
    <name evidence="3" type="ORF">BCR39DRAFT_483995</name>
</gene>
<name>A0A1Y2AXS1_9TREE</name>
<dbReference type="PANTHER" id="PTHR43669:SF4">
    <property type="entry name" value="SHORT-CHAIN DEHYDROGENASE"/>
    <property type="match status" value="1"/>
</dbReference>
<accession>A0A1Y2AXS1</accession>
<dbReference type="OrthoDB" id="5336600at2759"/>
<evidence type="ECO:0000256" key="2">
    <source>
        <dbReference type="ARBA" id="ARBA00023002"/>
    </source>
</evidence>
<dbReference type="InParanoid" id="A0A1Y2AXS1"/>
<dbReference type="Gene3D" id="3.40.50.720">
    <property type="entry name" value="NAD(P)-binding Rossmann-like Domain"/>
    <property type="match status" value="1"/>
</dbReference>
<dbReference type="Pfam" id="PF00106">
    <property type="entry name" value="adh_short"/>
    <property type="match status" value="1"/>
</dbReference>
<keyword evidence="4" id="KW-1185">Reference proteome</keyword>
<dbReference type="GO" id="GO:0016491">
    <property type="term" value="F:oxidoreductase activity"/>
    <property type="evidence" value="ECO:0007669"/>
    <property type="project" value="UniProtKB-KW"/>
</dbReference>
<evidence type="ECO:0000256" key="1">
    <source>
        <dbReference type="ARBA" id="ARBA00006484"/>
    </source>
</evidence>
<reference evidence="3 4" key="1">
    <citation type="submission" date="2016-07" db="EMBL/GenBank/DDBJ databases">
        <title>Pervasive Adenine N6-methylation of Active Genes in Fungi.</title>
        <authorList>
            <consortium name="DOE Joint Genome Institute"/>
            <person name="Mondo S.J."/>
            <person name="Dannebaum R.O."/>
            <person name="Kuo R.C."/>
            <person name="Labutti K."/>
            <person name="Haridas S."/>
            <person name="Kuo A."/>
            <person name="Salamov A."/>
            <person name="Ahrendt S.R."/>
            <person name="Lipzen A."/>
            <person name="Sullivan W."/>
            <person name="Andreopoulos W.B."/>
            <person name="Clum A."/>
            <person name="Lindquist E."/>
            <person name="Daum C."/>
            <person name="Ramamoorthy G.K."/>
            <person name="Gryganskyi A."/>
            <person name="Culley D."/>
            <person name="Magnuson J.K."/>
            <person name="James T.Y."/>
            <person name="O'Malley M.A."/>
            <person name="Stajich J.E."/>
            <person name="Spatafora J.W."/>
            <person name="Visel A."/>
            <person name="Grigoriev I.V."/>
        </authorList>
    </citation>
    <scope>NUCLEOTIDE SEQUENCE [LARGE SCALE GENOMIC DNA]</scope>
    <source>
        <strain evidence="3 4">68-887.2</strain>
    </source>
</reference>
<comment type="caution">
    <text evidence="3">The sequence shown here is derived from an EMBL/GenBank/DDBJ whole genome shotgun (WGS) entry which is preliminary data.</text>
</comment>
<protein>
    <submittedName>
        <fullName evidence="3">Putative short chain type dehydrogenase</fullName>
    </submittedName>
</protein>
<organism evidence="3 4">
    <name type="scientific">Naematelia encephala</name>
    <dbReference type="NCBI Taxonomy" id="71784"/>
    <lineage>
        <taxon>Eukaryota</taxon>
        <taxon>Fungi</taxon>
        <taxon>Dikarya</taxon>
        <taxon>Basidiomycota</taxon>
        <taxon>Agaricomycotina</taxon>
        <taxon>Tremellomycetes</taxon>
        <taxon>Tremellales</taxon>
        <taxon>Naemateliaceae</taxon>
        <taxon>Naematelia</taxon>
    </lineage>
</organism>
<dbReference type="STRING" id="71784.A0A1Y2AXS1"/>
<evidence type="ECO:0000313" key="4">
    <source>
        <dbReference type="Proteomes" id="UP000193986"/>
    </source>
</evidence>
<dbReference type="InterPro" id="IPR002347">
    <property type="entry name" value="SDR_fam"/>
</dbReference>
<dbReference type="Proteomes" id="UP000193986">
    <property type="component" value="Unassembled WGS sequence"/>
</dbReference>
<dbReference type="AlphaFoldDB" id="A0A1Y2AXS1"/>
<dbReference type="EMBL" id="MCFC01000042">
    <property type="protein sequence ID" value="ORY27007.1"/>
    <property type="molecule type" value="Genomic_DNA"/>
</dbReference>
<dbReference type="InterPro" id="IPR036291">
    <property type="entry name" value="NAD(P)-bd_dom_sf"/>
</dbReference>
<keyword evidence="2" id="KW-0560">Oxidoreductase</keyword>
<evidence type="ECO:0000313" key="3">
    <source>
        <dbReference type="EMBL" id="ORY27007.1"/>
    </source>
</evidence>
<dbReference type="PRINTS" id="PR00081">
    <property type="entry name" value="GDHRDH"/>
</dbReference>
<proteinExistence type="inferred from homology"/>
<dbReference type="PANTHER" id="PTHR43669">
    <property type="entry name" value="5-KETO-D-GLUCONATE 5-REDUCTASE"/>
    <property type="match status" value="1"/>
</dbReference>
<sequence>MSAPVLLVLGAGPGIGLSVAKAFAAKGYKIALAARSMQDGFGEDGYLRLHLDLADTKEVQRTFGKVKEKLGVPSVVVYNAALRVVRDPKDPLDSISIAEINHEFAVNTITPLFAAKEAVAGFKQLPSSASKTFIVTGNMLNLIAKPEVLTFGMSKSSVAKMVWSASVAYKPQGFKFYYADERQADGGPTVPVNGPAAGEMYVELAEKKEQGPWDYTFVKGKGYVEFK</sequence>